<keyword evidence="3" id="KW-1185">Reference proteome</keyword>
<reference evidence="2" key="1">
    <citation type="submission" date="2021-01" db="EMBL/GenBank/DDBJ databases">
        <title>Whole genome shotgun sequence of Sinosporangium siamense NBRC 109515.</title>
        <authorList>
            <person name="Komaki H."/>
            <person name="Tamura T."/>
        </authorList>
    </citation>
    <scope>NUCLEOTIDE SEQUENCE</scope>
    <source>
        <strain evidence="2">NBRC 109515</strain>
    </source>
</reference>
<feature type="domain" description="Beta-lactamase-related" evidence="1">
    <location>
        <begin position="9"/>
        <end position="337"/>
    </location>
</feature>
<evidence type="ECO:0000313" key="3">
    <source>
        <dbReference type="Proteomes" id="UP000606172"/>
    </source>
</evidence>
<protein>
    <recommendedName>
        <fullName evidence="1">Beta-lactamase-related domain-containing protein</fullName>
    </recommendedName>
</protein>
<dbReference type="InterPro" id="IPR012338">
    <property type="entry name" value="Beta-lactam/transpept-like"/>
</dbReference>
<sequence>MSDHATTLNTHIAPILKRRGVPGIAVAVTHRGETTFLEFGVTNLEHPLPVDRDTIFQVGSISKTMLGLVVGRLVEQGRVALDAPVAPYFPGGTGIDERITLRHVITHTSGIDAQNMIADAPRLLSDHADDSVQASLRHFVRRSLLFAPGTDYSYSGPGIMVAAAVVEKVTGRHYADVLQDEVLDPAGMTNTFTTADQVITRRVAAPHGRDGNGRPVLLTDRGWQRHWQLPGWDVPGGGVLSTVRDLMKYAAYVRSPAAPPGLFDVHASRGPIGRDIGLAWWLEDVAGRPAMLHDGLTIGYATRLVLIPSEDLAFAVLTNSLEGGPAVKEIERVIAKTLLGDVPGRATGPVGDELSAALLGTYDCGFYGTVTIAPGARAGELRMIANPAPVGSDQFVIELFSAERLVRCGEDSLIMLEPDGEESSRVPFVREADGTVSALRVGERIAGRVG</sequence>
<dbReference type="Pfam" id="PF00144">
    <property type="entry name" value="Beta-lactamase"/>
    <property type="match status" value="1"/>
</dbReference>
<evidence type="ECO:0000313" key="2">
    <source>
        <dbReference type="EMBL" id="GII95928.1"/>
    </source>
</evidence>
<organism evidence="2 3">
    <name type="scientific">Sinosporangium siamense</name>
    <dbReference type="NCBI Taxonomy" id="1367973"/>
    <lineage>
        <taxon>Bacteria</taxon>
        <taxon>Bacillati</taxon>
        <taxon>Actinomycetota</taxon>
        <taxon>Actinomycetes</taxon>
        <taxon>Streptosporangiales</taxon>
        <taxon>Streptosporangiaceae</taxon>
        <taxon>Sinosporangium</taxon>
    </lineage>
</organism>
<dbReference type="SUPFAM" id="SSF56601">
    <property type="entry name" value="beta-lactamase/transpeptidase-like"/>
    <property type="match status" value="1"/>
</dbReference>
<evidence type="ECO:0000259" key="1">
    <source>
        <dbReference type="Pfam" id="PF00144"/>
    </source>
</evidence>
<comment type="caution">
    <text evidence="2">The sequence shown here is derived from an EMBL/GenBank/DDBJ whole genome shotgun (WGS) entry which is preliminary data.</text>
</comment>
<proteinExistence type="predicted"/>
<dbReference type="InterPro" id="IPR050491">
    <property type="entry name" value="AmpC-like"/>
</dbReference>
<dbReference type="PANTHER" id="PTHR46825:SF9">
    <property type="entry name" value="BETA-LACTAMASE-RELATED DOMAIN-CONTAINING PROTEIN"/>
    <property type="match status" value="1"/>
</dbReference>
<dbReference type="Proteomes" id="UP000606172">
    <property type="component" value="Unassembled WGS sequence"/>
</dbReference>
<dbReference type="AlphaFoldDB" id="A0A919V9Z7"/>
<dbReference type="Gene3D" id="3.40.710.10">
    <property type="entry name" value="DD-peptidase/beta-lactamase superfamily"/>
    <property type="match status" value="1"/>
</dbReference>
<dbReference type="InterPro" id="IPR001466">
    <property type="entry name" value="Beta-lactam-related"/>
</dbReference>
<dbReference type="RefSeq" id="WP_204030964.1">
    <property type="nucleotide sequence ID" value="NZ_BOOW01000040.1"/>
</dbReference>
<gene>
    <name evidence="2" type="ORF">Ssi02_61590</name>
</gene>
<accession>A0A919V9Z7</accession>
<name>A0A919V9Z7_9ACTN</name>
<dbReference type="EMBL" id="BOOW01000040">
    <property type="protein sequence ID" value="GII95928.1"/>
    <property type="molecule type" value="Genomic_DNA"/>
</dbReference>
<dbReference type="PANTHER" id="PTHR46825">
    <property type="entry name" value="D-ALANYL-D-ALANINE-CARBOXYPEPTIDASE/ENDOPEPTIDASE AMPH"/>
    <property type="match status" value="1"/>
</dbReference>